<feature type="compositionally biased region" description="Polar residues" evidence="3">
    <location>
        <begin position="1"/>
        <end position="25"/>
    </location>
</feature>
<keyword evidence="2" id="KW-0539">Nucleus</keyword>
<feature type="region of interest" description="Disordered" evidence="3">
    <location>
        <begin position="87"/>
        <end position="144"/>
    </location>
</feature>
<dbReference type="Gene3D" id="2.40.50.40">
    <property type="match status" value="2"/>
</dbReference>
<dbReference type="EMBL" id="JAWWNJ010000141">
    <property type="protein sequence ID" value="KAK6984151.1"/>
    <property type="molecule type" value="Genomic_DNA"/>
</dbReference>
<dbReference type="SUPFAM" id="SSF54160">
    <property type="entry name" value="Chromo domain-like"/>
    <property type="match status" value="1"/>
</dbReference>
<gene>
    <name evidence="6" type="ORF">R3P38DRAFT_2892848</name>
    <name evidence="5" type="ORF">R3P38DRAFT_3106901</name>
</gene>
<comment type="caution">
    <text evidence="5">The sequence shown here is derived from an EMBL/GenBank/DDBJ whole genome shotgun (WGS) entry which is preliminary data.</text>
</comment>
<dbReference type="EMBL" id="JAWWNJ010000014">
    <property type="protein sequence ID" value="KAK7041017.1"/>
    <property type="molecule type" value="Genomic_DNA"/>
</dbReference>
<sequence>MSSAQNFDSLSNQKSEIVGQEYQQSGGEDEEGPGGEYEIEEILEAKKGQLEKTAFAFSMAIVSWKGYGPEHNSWVNEEDAGNAQIDAFWDSRGGRPPVSRAEKRARKSEAPDSDDDETSAKKPRRANGKRSMTEPSRKMSSEHTEAGLTGMHMQVPSWNHLIQQIDTVERIDNTLYVHSGERVREETSVFADKCPKLLITFYESNLRW</sequence>
<protein>
    <recommendedName>
        <fullName evidence="4">Chromo domain-containing protein</fullName>
    </recommendedName>
</protein>
<dbReference type="InterPro" id="IPR023780">
    <property type="entry name" value="Chromo_domain"/>
</dbReference>
<dbReference type="AlphaFoldDB" id="A0AAV9ZIV5"/>
<feature type="region of interest" description="Disordered" evidence="3">
    <location>
        <begin position="1"/>
        <end position="37"/>
    </location>
</feature>
<evidence type="ECO:0000313" key="7">
    <source>
        <dbReference type="Proteomes" id="UP001362999"/>
    </source>
</evidence>
<feature type="compositionally biased region" description="Basic and acidic residues" evidence="3">
    <location>
        <begin position="131"/>
        <end position="144"/>
    </location>
</feature>
<dbReference type="Pfam" id="PF00385">
    <property type="entry name" value="Chromo"/>
    <property type="match status" value="1"/>
</dbReference>
<proteinExistence type="predicted"/>
<reference evidence="5 7" key="1">
    <citation type="journal article" date="2024" name="J Genomics">
        <title>Draft genome sequencing and assembly of Favolaschia claudopus CIRM-BRFM 2984 isolated from oak limbs.</title>
        <authorList>
            <person name="Navarro D."/>
            <person name="Drula E."/>
            <person name="Chaduli D."/>
            <person name="Cazenave R."/>
            <person name="Ahrendt S."/>
            <person name="Wang J."/>
            <person name="Lipzen A."/>
            <person name="Daum C."/>
            <person name="Barry K."/>
            <person name="Grigoriev I.V."/>
            <person name="Favel A."/>
            <person name="Rosso M.N."/>
            <person name="Martin F."/>
        </authorList>
    </citation>
    <scope>NUCLEOTIDE SEQUENCE [LARGE SCALE GENOMIC DNA]</scope>
    <source>
        <strain evidence="5 7">CIRM-BRFM 2984</strain>
    </source>
</reference>
<evidence type="ECO:0000313" key="5">
    <source>
        <dbReference type="EMBL" id="KAK6984151.1"/>
    </source>
</evidence>
<organism evidence="5 7">
    <name type="scientific">Favolaschia claudopus</name>
    <dbReference type="NCBI Taxonomy" id="2862362"/>
    <lineage>
        <taxon>Eukaryota</taxon>
        <taxon>Fungi</taxon>
        <taxon>Dikarya</taxon>
        <taxon>Basidiomycota</taxon>
        <taxon>Agaricomycotina</taxon>
        <taxon>Agaricomycetes</taxon>
        <taxon>Agaricomycetidae</taxon>
        <taxon>Agaricales</taxon>
        <taxon>Marasmiineae</taxon>
        <taxon>Mycenaceae</taxon>
        <taxon>Favolaschia</taxon>
    </lineage>
</organism>
<feature type="compositionally biased region" description="Acidic residues" evidence="3">
    <location>
        <begin position="27"/>
        <end position="37"/>
    </location>
</feature>
<dbReference type="InterPro" id="IPR000953">
    <property type="entry name" value="Chromo/chromo_shadow_dom"/>
</dbReference>
<dbReference type="PROSITE" id="PS50013">
    <property type="entry name" value="CHROMO_2"/>
    <property type="match status" value="1"/>
</dbReference>
<dbReference type="Proteomes" id="UP001362999">
    <property type="component" value="Unassembled WGS sequence"/>
</dbReference>
<accession>A0AAV9ZIV5</accession>
<dbReference type="InterPro" id="IPR016197">
    <property type="entry name" value="Chromo-like_dom_sf"/>
</dbReference>
<name>A0AAV9ZIV5_9AGAR</name>
<evidence type="ECO:0000313" key="6">
    <source>
        <dbReference type="EMBL" id="KAK7041017.1"/>
    </source>
</evidence>
<evidence type="ECO:0000259" key="4">
    <source>
        <dbReference type="PROSITE" id="PS50013"/>
    </source>
</evidence>
<feature type="domain" description="Chromo" evidence="4">
    <location>
        <begin position="37"/>
        <end position="79"/>
    </location>
</feature>
<evidence type="ECO:0000256" key="2">
    <source>
        <dbReference type="ARBA" id="ARBA00023242"/>
    </source>
</evidence>
<dbReference type="InterPro" id="IPR008251">
    <property type="entry name" value="Chromo_shadow_dom"/>
</dbReference>
<evidence type="ECO:0000256" key="1">
    <source>
        <dbReference type="ARBA" id="ARBA00004123"/>
    </source>
</evidence>
<dbReference type="Pfam" id="PF01393">
    <property type="entry name" value="Chromo_shadow"/>
    <property type="match status" value="1"/>
</dbReference>
<keyword evidence="7" id="KW-1185">Reference proteome</keyword>
<dbReference type="GO" id="GO:0005634">
    <property type="term" value="C:nucleus"/>
    <property type="evidence" value="ECO:0007669"/>
    <property type="project" value="UniProtKB-SubCell"/>
</dbReference>
<evidence type="ECO:0000256" key="3">
    <source>
        <dbReference type="SAM" id="MobiDB-lite"/>
    </source>
</evidence>
<dbReference type="GO" id="GO:0006338">
    <property type="term" value="P:chromatin remodeling"/>
    <property type="evidence" value="ECO:0007669"/>
    <property type="project" value="UniProtKB-ARBA"/>
</dbReference>
<comment type="subcellular location">
    <subcellularLocation>
        <location evidence="1">Nucleus</location>
    </subcellularLocation>
</comment>